<evidence type="ECO:0000256" key="2">
    <source>
        <dbReference type="ARBA" id="ARBA00010400"/>
    </source>
</evidence>
<dbReference type="Proteomes" id="UP000237271">
    <property type="component" value="Unassembled WGS sequence"/>
</dbReference>
<keyword evidence="8" id="KW-1185">Reference proteome</keyword>
<name>A0A2P4X3M8_9STRA</name>
<comment type="domain">
    <text evidence="5">The RxLR-dEER motif acts to carry the protein into the host cell cytoplasm through binding to cell surface phosphatidylinositol-3-phosphate.</text>
</comment>
<keyword evidence="4 5" id="KW-0732">Signal</keyword>
<organism evidence="7 8">
    <name type="scientific">Phytophthora palmivora</name>
    <dbReference type="NCBI Taxonomy" id="4796"/>
    <lineage>
        <taxon>Eukaryota</taxon>
        <taxon>Sar</taxon>
        <taxon>Stramenopiles</taxon>
        <taxon>Oomycota</taxon>
        <taxon>Peronosporomycetes</taxon>
        <taxon>Peronosporales</taxon>
        <taxon>Peronosporaceae</taxon>
        <taxon>Phytophthora</taxon>
    </lineage>
</organism>
<evidence type="ECO:0000313" key="7">
    <source>
        <dbReference type="EMBL" id="POM60152.1"/>
    </source>
</evidence>
<comment type="function">
    <text evidence="5">Effector that suppresses plant defense responses during pathogen infection.</text>
</comment>
<comment type="subcellular location">
    <subcellularLocation>
        <location evidence="1 5">Secreted</location>
    </subcellularLocation>
</comment>
<feature type="signal peptide" evidence="5">
    <location>
        <begin position="1"/>
        <end position="16"/>
    </location>
</feature>
<dbReference type="AlphaFoldDB" id="A0A2P4X3M8"/>
<evidence type="ECO:0000313" key="8">
    <source>
        <dbReference type="Proteomes" id="UP000237271"/>
    </source>
</evidence>
<evidence type="ECO:0000256" key="6">
    <source>
        <dbReference type="SAM" id="MobiDB-lite"/>
    </source>
</evidence>
<feature type="region of interest" description="Disordered" evidence="6">
    <location>
        <begin position="44"/>
        <end position="67"/>
    </location>
</feature>
<feature type="chain" id="PRO_5028519171" description="RxLR effector protein" evidence="5">
    <location>
        <begin position="17"/>
        <end position="144"/>
    </location>
</feature>
<dbReference type="InterPro" id="IPR031825">
    <property type="entry name" value="RXLR"/>
</dbReference>
<dbReference type="Pfam" id="PF16810">
    <property type="entry name" value="RXLR"/>
    <property type="match status" value="1"/>
</dbReference>
<comment type="similarity">
    <text evidence="2 5">Belongs to the RxLR effector family.</text>
</comment>
<reference evidence="7 8" key="1">
    <citation type="journal article" date="2017" name="Genome Biol. Evol.">
        <title>Phytophthora megakarya and P. palmivora, closely related causal agents of cacao black pod rot, underwent increases in genome sizes and gene numbers by different mechanisms.</title>
        <authorList>
            <person name="Ali S.S."/>
            <person name="Shao J."/>
            <person name="Lary D.J."/>
            <person name="Kronmiller B."/>
            <person name="Shen D."/>
            <person name="Strem M.D."/>
            <person name="Amoako-Attah I."/>
            <person name="Akrofi A.Y."/>
            <person name="Begoude B.A."/>
            <person name="Ten Hoopen G.M."/>
            <person name="Coulibaly K."/>
            <person name="Kebe B.I."/>
            <person name="Melnick R.L."/>
            <person name="Guiltinan M.J."/>
            <person name="Tyler B.M."/>
            <person name="Meinhardt L.W."/>
            <person name="Bailey B.A."/>
        </authorList>
    </citation>
    <scope>NUCLEOTIDE SEQUENCE [LARGE SCALE GENOMIC DNA]</scope>
    <source>
        <strain evidence="8">sbr112.9</strain>
    </source>
</reference>
<evidence type="ECO:0000256" key="3">
    <source>
        <dbReference type="ARBA" id="ARBA00022525"/>
    </source>
</evidence>
<dbReference type="EMBL" id="NCKW01016928">
    <property type="protein sequence ID" value="POM60152.1"/>
    <property type="molecule type" value="Genomic_DNA"/>
</dbReference>
<comment type="caution">
    <text evidence="7">The sequence shown here is derived from an EMBL/GenBank/DDBJ whole genome shotgun (WGS) entry which is preliminary data.</text>
</comment>
<accession>A0A2P4X3M8</accession>
<proteinExistence type="inferred from homology"/>
<keyword evidence="3 5" id="KW-0964">Secreted</keyword>
<gene>
    <name evidence="7" type="ORF">PHPALM_31024</name>
</gene>
<evidence type="ECO:0000256" key="1">
    <source>
        <dbReference type="ARBA" id="ARBA00004613"/>
    </source>
</evidence>
<protein>
    <recommendedName>
        <fullName evidence="5">RxLR effector protein</fullName>
    </recommendedName>
</protein>
<dbReference type="GO" id="GO:0005576">
    <property type="term" value="C:extracellular region"/>
    <property type="evidence" value="ECO:0007669"/>
    <property type="project" value="UniProtKB-SubCell"/>
</dbReference>
<evidence type="ECO:0000256" key="4">
    <source>
        <dbReference type="ARBA" id="ARBA00022729"/>
    </source>
</evidence>
<sequence>MRVLLFFLVLASAVLARSEALAETTDSTKISTTTGHDHLRSQRLAETRGLRSYDSTSKRAKNEENEERMFPSPYRVISIAAEKLGYTKYADDMLLNAWKAEGKTSSDALKELNMKYLKPGEMNARDMDLYNTFSKMVNTGTRRT</sequence>
<evidence type="ECO:0000256" key="5">
    <source>
        <dbReference type="RuleBase" id="RU367124"/>
    </source>
</evidence>